<evidence type="ECO:0000313" key="2">
    <source>
        <dbReference type="EMBL" id="KKN87456.1"/>
    </source>
</evidence>
<feature type="region of interest" description="Disordered" evidence="1">
    <location>
        <begin position="69"/>
        <end position="105"/>
    </location>
</feature>
<evidence type="ECO:0000256" key="1">
    <source>
        <dbReference type="SAM" id="MobiDB-lite"/>
    </source>
</evidence>
<sequence>MPIDFDSIDYKINSFLDFWEKSGRDPDELRVDNWQIHTPGCAGDFGCCSKSYDLATLVDALYELTGRKEPPFKKKERRDAETDPDSNCQADAVETPPDGDVPAGA</sequence>
<feature type="compositionally biased region" description="Basic and acidic residues" evidence="1">
    <location>
        <begin position="69"/>
        <end position="81"/>
    </location>
</feature>
<dbReference type="EMBL" id="LAZR01000138">
    <property type="protein sequence ID" value="KKN87456.1"/>
    <property type="molecule type" value="Genomic_DNA"/>
</dbReference>
<organism evidence="2">
    <name type="scientific">marine sediment metagenome</name>
    <dbReference type="NCBI Taxonomy" id="412755"/>
    <lineage>
        <taxon>unclassified sequences</taxon>
        <taxon>metagenomes</taxon>
        <taxon>ecological metagenomes</taxon>
    </lineage>
</organism>
<accession>A0A0F9WMV9</accession>
<comment type="caution">
    <text evidence="2">The sequence shown here is derived from an EMBL/GenBank/DDBJ whole genome shotgun (WGS) entry which is preliminary data.</text>
</comment>
<gene>
    <name evidence="2" type="ORF">LCGC14_0259110</name>
</gene>
<reference evidence="2" key="1">
    <citation type="journal article" date="2015" name="Nature">
        <title>Complex archaea that bridge the gap between prokaryotes and eukaryotes.</title>
        <authorList>
            <person name="Spang A."/>
            <person name="Saw J.H."/>
            <person name="Jorgensen S.L."/>
            <person name="Zaremba-Niedzwiedzka K."/>
            <person name="Martijn J."/>
            <person name="Lind A.E."/>
            <person name="van Eijk R."/>
            <person name="Schleper C."/>
            <person name="Guy L."/>
            <person name="Ettema T.J."/>
        </authorList>
    </citation>
    <scope>NUCLEOTIDE SEQUENCE</scope>
</reference>
<dbReference type="AlphaFoldDB" id="A0A0F9WMV9"/>
<protein>
    <submittedName>
        <fullName evidence="2">Uncharacterized protein</fullName>
    </submittedName>
</protein>
<proteinExistence type="predicted"/>
<name>A0A0F9WMV9_9ZZZZ</name>